<proteinExistence type="predicted"/>
<organism evidence="1 2">
    <name type="scientific">Trichinella papuae</name>
    <dbReference type="NCBI Taxonomy" id="268474"/>
    <lineage>
        <taxon>Eukaryota</taxon>
        <taxon>Metazoa</taxon>
        <taxon>Ecdysozoa</taxon>
        <taxon>Nematoda</taxon>
        <taxon>Enoplea</taxon>
        <taxon>Dorylaimia</taxon>
        <taxon>Trichinellida</taxon>
        <taxon>Trichinellidae</taxon>
        <taxon>Trichinella</taxon>
    </lineage>
</organism>
<dbReference type="AlphaFoldDB" id="A0A0V1N6H5"/>
<gene>
    <name evidence="1" type="ORF">T10_1020</name>
</gene>
<name>A0A0V1N6H5_9BILA</name>
<comment type="caution">
    <text evidence="1">The sequence shown here is derived from an EMBL/GenBank/DDBJ whole genome shotgun (WGS) entry which is preliminary data.</text>
</comment>
<evidence type="ECO:0000313" key="1">
    <source>
        <dbReference type="EMBL" id="KRZ79606.1"/>
    </source>
</evidence>
<reference evidence="1 2" key="1">
    <citation type="submission" date="2015-01" db="EMBL/GenBank/DDBJ databases">
        <title>Evolution of Trichinella species and genotypes.</title>
        <authorList>
            <person name="Korhonen P.K."/>
            <person name="Edoardo P."/>
            <person name="Giuseppe L.R."/>
            <person name="Gasser R.B."/>
        </authorList>
    </citation>
    <scope>NUCLEOTIDE SEQUENCE [LARGE SCALE GENOMIC DNA]</scope>
    <source>
        <strain evidence="1">ISS1980</strain>
    </source>
</reference>
<dbReference type="EMBL" id="JYDO01000006">
    <property type="protein sequence ID" value="KRZ79606.1"/>
    <property type="molecule type" value="Genomic_DNA"/>
</dbReference>
<evidence type="ECO:0000313" key="2">
    <source>
        <dbReference type="Proteomes" id="UP000054843"/>
    </source>
</evidence>
<dbReference type="Proteomes" id="UP000054843">
    <property type="component" value="Unassembled WGS sequence"/>
</dbReference>
<feature type="non-terminal residue" evidence="1">
    <location>
        <position position="1"/>
    </location>
</feature>
<sequence length="41" mass="4938">LDSFYLPPARIRFSLLYTLRREVLSFAFVARCDPHVFKWCC</sequence>
<keyword evidence="2" id="KW-1185">Reference proteome</keyword>
<accession>A0A0V1N6H5</accession>
<protein>
    <submittedName>
        <fullName evidence="1">Uncharacterized protein</fullName>
    </submittedName>
</protein>